<keyword evidence="3" id="KW-1185">Reference proteome</keyword>
<gene>
    <name evidence="2" type="ORF">JMJ35_003484</name>
</gene>
<feature type="region of interest" description="Disordered" evidence="1">
    <location>
        <begin position="682"/>
        <end position="710"/>
    </location>
</feature>
<feature type="compositionally biased region" description="Polar residues" evidence="1">
    <location>
        <begin position="148"/>
        <end position="167"/>
    </location>
</feature>
<name>A0AA39V2V7_9LECA</name>
<sequence>MSLRGRNRPPAETAASWQLGSPRTPLQCLTNRENYQYCHLSGGRRLFPSRRTITPVLTTLNTNPRHCYSPFEVYSSPIKAPQSEDDQLSKNDSPSSTGSVKIGLLSTLDLPPLEAETSSVHDNFEMGSSKSITKLRFDQASPPPTDGMSPTANVVKSTKQPPQTESLSVLKHHPYDHRSIGDSDSGQGSKLEQPNSSLERKPQTGCLVDSTRSEHHASEIEAQPVSAPTPSSSARDLGHIKDTVHQLDSWESSVKLCTTFSNHDGRIQINHHARMTVIVPKLYIAAERTKLSITVSNGIRGKHERLLGLGQYSLFFQEDLSSADATSSKEGEIIIVRDTCDLDLPLNLYLTLTYRLRDPQFMVALLPTFRPRNGATLSEVVALTHPSPPLAMKPLSRGDFSTWKEVTSSFAQATYFERVNIPRLYPKELKDDIAIKIWTPSPVFFNCLDSLQPCDLVWNFDMTVEEVIGGTVECDMSFSLQVGEADRLVSIDPHGWAPKYFVIDGRLATEQAGEWRENEKGLLTLFRRSGMVRGPIRLETHWQEPSDIASSNHGDTLDLPLPRVTDLKVVGGGLTCRLDKKLLVLGHSGASSGSYSFYNGPHVRLPPMFPGYKLYLNPTSDEHLHRSDSVTEKDHPAELGSKESGGNIDLSHNADYQKPPPLEHRGNLRPLTDRLSISLIAEEDDPKELQSKASGGSPKIGDNAQSHVASYDGPNDYPTLARSSSHTLLTICLTICLIFCVHFYVHPIETNSLQRASSTQEHLGHDKVQILDWYEAGNDSLSGAYMDGNEAKSQGSQHESEEKALDIPHKNEAERARWEVVRDWLDQVLDGREWQGYA</sequence>
<protein>
    <submittedName>
        <fullName evidence="2">Uncharacterized protein</fullName>
    </submittedName>
</protein>
<feature type="compositionally biased region" description="Polar residues" evidence="1">
    <location>
        <begin position="90"/>
        <end position="99"/>
    </location>
</feature>
<accession>A0AA39V2V7</accession>
<dbReference type="Proteomes" id="UP001166286">
    <property type="component" value="Unassembled WGS sequence"/>
</dbReference>
<proteinExistence type="predicted"/>
<evidence type="ECO:0000313" key="2">
    <source>
        <dbReference type="EMBL" id="KAK0513762.1"/>
    </source>
</evidence>
<organism evidence="2 3">
    <name type="scientific">Cladonia borealis</name>
    <dbReference type="NCBI Taxonomy" id="184061"/>
    <lineage>
        <taxon>Eukaryota</taxon>
        <taxon>Fungi</taxon>
        <taxon>Dikarya</taxon>
        <taxon>Ascomycota</taxon>
        <taxon>Pezizomycotina</taxon>
        <taxon>Lecanoromycetes</taxon>
        <taxon>OSLEUM clade</taxon>
        <taxon>Lecanoromycetidae</taxon>
        <taxon>Lecanorales</taxon>
        <taxon>Lecanorineae</taxon>
        <taxon>Cladoniaceae</taxon>
        <taxon>Cladonia</taxon>
    </lineage>
</organism>
<feature type="region of interest" description="Disordered" evidence="1">
    <location>
        <begin position="136"/>
        <end position="236"/>
    </location>
</feature>
<feature type="region of interest" description="Disordered" evidence="1">
    <location>
        <begin position="81"/>
        <end position="100"/>
    </location>
</feature>
<comment type="caution">
    <text evidence="2">The sequence shown here is derived from an EMBL/GenBank/DDBJ whole genome shotgun (WGS) entry which is preliminary data.</text>
</comment>
<feature type="compositionally biased region" description="Basic and acidic residues" evidence="1">
    <location>
        <begin position="623"/>
        <end position="641"/>
    </location>
</feature>
<dbReference type="EMBL" id="JAFEKC020000006">
    <property type="protein sequence ID" value="KAK0513762.1"/>
    <property type="molecule type" value="Genomic_DNA"/>
</dbReference>
<evidence type="ECO:0000313" key="3">
    <source>
        <dbReference type="Proteomes" id="UP001166286"/>
    </source>
</evidence>
<dbReference type="AlphaFoldDB" id="A0AA39V2V7"/>
<reference evidence="2" key="1">
    <citation type="submission" date="2023-03" db="EMBL/GenBank/DDBJ databases">
        <title>Complete genome of Cladonia borealis.</title>
        <authorList>
            <person name="Park H."/>
        </authorList>
    </citation>
    <scope>NUCLEOTIDE SEQUENCE</scope>
    <source>
        <strain evidence="2">ANT050790</strain>
    </source>
</reference>
<evidence type="ECO:0000256" key="1">
    <source>
        <dbReference type="SAM" id="MobiDB-lite"/>
    </source>
</evidence>
<feature type="compositionally biased region" description="Basic and acidic residues" evidence="1">
    <location>
        <begin position="798"/>
        <end position="809"/>
    </location>
</feature>
<feature type="region of interest" description="Disordered" evidence="1">
    <location>
        <begin position="784"/>
        <end position="809"/>
    </location>
</feature>
<feature type="compositionally biased region" description="Polar residues" evidence="1">
    <location>
        <begin position="182"/>
        <end position="197"/>
    </location>
</feature>
<feature type="region of interest" description="Disordered" evidence="1">
    <location>
        <begin position="623"/>
        <end position="668"/>
    </location>
</feature>